<dbReference type="PANTHER" id="PTHR30269:SF37">
    <property type="entry name" value="MEMBRANE TRANSPORTER PROTEIN"/>
    <property type="match status" value="1"/>
</dbReference>
<comment type="subcellular location">
    <subcellularLocation>
        <location evidence="1 8">Cell membrane</location>
        <topology evidence="1 8">Multi-pass membrane protein</topology>
    </subcellularLocation>
</comment>
<evidence type="ECO:0000313" key="10">
    <source>
        <dbReference type="Proteomes" id="UP000199481"/>
    </source>
</evidence>
<name>A0A1H0ZJE6_9LACT</name>
<dbReference type="GO" id="GO:0005886">
    <property type="term" value="C:plasma membrane"/>
    <property type="evidence" value="ECO:0007669"/>
    <property type="project" value="UniProtKB-SubCell"/>
</dbReference>
<accession>A0A1H0ZJE6</accession>
<feature type="transmembrane region" description="Helical" evidence="8">
    <location>
        <begin position="98"/>
        <end position="116"/>
    </location>
</feature>
<keyword evidence="3" id="KW-0813">Transport</keyword>
<dbReference type="InterPro" id="IPR002781">
    <property type="entry name" value="TM_pro_TauE-like"/>
</dbReference>
<evidence type="ECO:0000256" key="8">
    <source>
        <dbReference type="RuleBase" id="RU363041"/>
    </source>
</evidence>
<evidence type="ECO:0000256" key="2">
    <source>
        <dbReference type="ARBA" id="ARBA00009142"/>
    </source>
</evidence>
<dbReference type="PANTHER" id="PTHR30269">
    <property type="entry name" value="TRANSMEMBRANE PROTEIN YFCA"/>
    <property type="match status" value="1"/>
</dbReference>
<keyword evidence="6 8" id="KW-1133">Transmembrane helix</keyword>
<evidence type="ECO:0000313" key="9">
    <source>
        <dbReference type="EMBL" id="SDQ27489.1"/>
    </source>
</evidence>
<reference evidence="10" key="1">
    <citation type="submission" date="2016-10" db="EMBL/GenBank/DDBJ databases">
        <authorList>
            <person name="Varghese N."/>
            <person name="Submissions S."/>
        </authorList>
    </citation>
    <scope>NUCLEOTIDE SEQUENCE [LARGE SCALE GENOMIC DNA]</scope>
    <source>
        <strain evidence="10">MPL-11</strain>
    </source>
</reference>
<feature type="transmembrane region" description="Helical" evidence="8">
    <location>
        <begin position="174"/>
        <end position="194"/>
    </location>
</feature>
<dbReference type="AlphaFoldDB" id="A0A1H0ZJE6"/>
<comment type="similarity">
    <text evidence="2 8">Belongs to the 4-toluene sulfonate uptake permease (TSUP) (TC 2.A.102) family.</text>
</comment>
<feature type="transmembrane region" description="Helical" evidence="8">
    <location>
        <begin position="35"/>
        <end position="65"/>
    </location>
</feature>
<feature type="transmembrane region" description="Helical" evidence="8">
    <location>
        <begin position="136"/>
        <end position="162"/>
    </location>
</feature>
<dbReference type="RefSeq" id="WP_089976837.1">
    <property type="nucleotide sequence ID" value="NZ_CP084916.1"/>
</dbReference>
<keyword evidence="4 8" id="KW-1003">Cell membrane</keyword>
<feature type="transmembrane region" description="Helical" evidence="8">
    <location>
        <begin position="71"/>
        <end position="91"/>
    </location>
</feature>
<keyword evidence="7 8" id="KW-0472">Membrane</keyword>
<evidence type="ECO:0000256" key="5">
    <source>
        <dbReference type="ARBA" id="ARBA00022692"/>
    </source>
</evidence>
<gene>
    <name evidence="9" type="ORF">SAMN04487752_1553</name>
</gene>
<dbReference type="EMBL" id="FNJW01000008">
    <property type="protein sequence ID" value="SDQ27489.1"/>
    <property type="molecule type" value="Genomic_DNA"/>
</dbReference>
<protein>
    <recommendedName>
        <fullName evidence="8">Probable membrane transporter protein</fullName>
    </recommendedName>
</protein>
<dbReference type="Proteomes" id="UP000199481">
    <property type="component" value="Unassembled WGS sequence"/>
</dbReference>
<dbReference type="InterPro" id="IPR052017">
    <property type="entry name" value="TSUP"/>
</dbReference>
<feature type="transmembrane region" description="Helical" evidence="8">
    <location>
        <begin position="6"/>
        <end position="23"/>
    </location>
</feature>
<dbReference type="OrthoDB" id="668749at2"/>
<sequence length="249" mass="27869">MPVSVIILVVITVFLGSLTRSTFGFGDSVISMPLLALLPLSIHTSVSLIGLTGLSVGLMALFSAWKYIDRRILILLSISTFVGIPIGLYLVKNMPQERVTLILGIFLLFYGVYSLIKQRFQLELPKKWKESNFLPLPFGLLSGVLGSAYNMNGIPIVIYGTFRDWEMKTFQSTLQSYFIISSLLIVTGQAIGGLWSKELFIFYIASLPAIYLAHKIGNGIRQRLPVHRFETLLFFFIIFLGMVLFLSVS</sequence>
<evidence type="ECO:0000256" key="1">
    <source>
        <dbReference type="ARBA" id="ARBA00004651"/>
    </source>
</evidence>
<evidence type="ECO:0000256" key="4">
    <source>
        <dbReference type="ARBA" id="ARBA00022475"/>
    </source>
</evidence>
<evidence type="ECO:0000256" key="6">
    <source>
        <dbReference type="ARBA" id="ARBA00022989"/>
    </source>
</evidence>
<proteinExistence type="inferred from homology"/>
<evidence type="ECO:0000256" key="3">
    <source>
        <dbReference type="ARBA" id="ARBA00022448"/>
    </source>
</evidence>
<evidence type="ECO:0000256" key="7">
    <source>
        <dbReference type="ARBA" id="ARBA00023136"/>
    </source>
</evidence>
<feature type="transmembrane region" description="Helical" evidence="8">
    <location>
        <begin position="229"/>
        <end position="248"/>
    </location>
</feature>
<organism evidence="9 10">
    <name type="scientific">Carnobacterium viridans</name>
    <dbReference type="NCBI Taxonomy" id="174587"/>
    <lineage>
        <taxon>Bacteria</taxon>
        <taxon>Bacillati</taxon>
        <taxon>Bacillota</taxon>
        <taxon>Bacilli</taxon>
        <taxon>Lactobacillales</taxon>
        <taxon>Carnobacteriaceae</taxon>
        <taxon>Carnobacterium</taxon>
    </lineage>
</organism>
<keyword evidence="10" id="KW-1185">Reference proteome</keyword>
<keyword evidence="5 8" id="KW-0812">Transmembrane</keyword>
<dbReference type="Pfam" id="PF01925">
    <property type="entry name" value="TauE"/>
    <property type="match status" value="1"/>
</dbReference>